<proteinExistence type="predicted"/>
<accession>A0A0C2X100</accession>
<protein>
    <submittedName>
        <fullName evidence="1">Uncharacterized protein</fullName>
    </submittedName>
</protein>
<dbReference type="Proteomes" id="UP000054549">
    <property type="component" value="Unassembled WGS sequence"/>
</dbReference>
<sequence>EDRIQDLSRQERELVDRIERCRVALAPIKKLSNDVLRRIFIICCESPTELLSRDSKMMFLITLCQVCSAWRGLALETPLLWSQIKLF</sequence>
<reference evidence="1 2" key="1">
    <citation type="submission" date="2014-04" db="EMBL/GenBank/DDBJ databases">
        <title>Evolutionary Origins and Diversification of the Mycorrhizal Mutualists.</title>
        <authorList>
            <consortium name="DOE Joint Genome Institute"/>
            <consortium name="Mycorrhizal Genomics Consortium"/>
            <person name="Kohler A."/>
            <person name="Kuo A."/>
            <person name="Nagy L.G."/>
            <person name="Floudas D."/>
            <person name="Copeland A."/>
            <person name="Barry K.W."/>
            <person name="Cichocki N."/>
            <person name="Veneault-Fourrey C."/>
            <person name="LaButti K."/>
            <person name="Lindquist E.A."/>
            <person name="Lipzen A."/>
            <person name="Lundell T."/>
            <person name="Morin E."/>
            <person name="Murat C."/>
            <person name="Riley R."/>
            <person name="Ohm R."/>
            <person name="Sun H."/>
            <person name="Tunlid A."/>
            <person name="Henrissat B."/>
            <person name="Grigoriev I.V."/>
            <person name="Hibbett D.S."/>
            <person name="Martin F."/>
        </authorList>
    </citation>
    <scope>NUCLEOTIDE SEQUENCE [LARGE SCALE GENOMIC DNA]</scope>
    <source>
        <strain evidence="1 2">Koide BX008</strain>
    </source>
</reference>
<dbReference type="InParanoid" id="A0A0C2X100"/>
<dbReference type="Gene3D" id="1.20.1280.50">
    <property type="match status" value="1"/>
</dbReference>
<dbReference type="OrthoDB" id="3221235at2759"/>
<name>A0A0C2X100_AMAMK</name>
<dbReference type="EMBL" id="KN818271">
    <property type="protein sequence ID" value="KIL62373.1"/>
    <property type="molecule type" value="Genomic_DNA"/>
</dbReference>
<feature type="non-terminal residue" evidence="1">
    <location>
        <position position="1"/>
    </location>
</feature>
<dbReference type="HOGENOM" id="CLU_018544_6_1_1"/>
<feature type="non-terminal residue" evidence="1">
    <location>
        <position position="87"/>
    </location>
</feature>
<evidence type="ECO:0000313" key="2">
    <source>
        <dbReference type="Proteomes" id="UP000054549"/>
    </source>
</evidence>
<gene>
    <name evidence="1" type="ORF">M378DRAFT_32747</name>
</gene>
<evidence type="ECO:0000313" key="1">
    <source>
        <dbReference type="EMBL" id="KIL62373.1"/>
    </source>
</evidence>
<dbReference type="AlphaFoldDB" id="A0A0C2X100"/>
<organism evidence="1 2">
    <name type="scientific">Amanita muscaria (strain Koide BX008)</name>
    <dbReference type="NCBI Taxonomy" id="946122"/>
    <lineage>
        <taxon>Eukaryota</taxon>
        <taxon>Fungi</taxon>
        <taxon>Dikarya</taxon>
        <taxon>Basidiomycota</taxon>
        <taxon>Agaricomycotina</taxon>
        <taxon>Agaricomycetes</taxon>
        <taxon>Agaricomycetidae</taxon>
        <taxon>Agaricales</taxon>
        <taxon>Pluteineae</taxon>
        <taxon>Amanitaceae</taxon>
        <taxon>Amanita</taxon>
    </lineage>
</organism>
<keyword evidence="2" id="KW-1185">Reference proteome</keyword>